<sequence length="116" mass="13284">MKLGNSHKDQARAPFFRSRAFTSWSYYGNIYVALCHQAAINKDNFNISVDGVLSIKIAHPKLVSMEWKICCTWIVNLLIVEYPPPGVKGSYGADRSREQDKRNVTSTRQEQYQEIS</sequence>
<keyword evidence="3" id="KW-1185">Reference proteome</keyword>
<name>A0AAD8N276_9APIA</name>
<dbReference type="Proteomes" id="UP001237642">
    <property type="component" value="Unassembled WGS sequence"/>
</dbReference>
<feature type="compositionally biased region" description="Basic and acidic residues" evidence="1">
    <location>
        <begin position="94"/>
        <end position="103"/>
    </location>
</feature>
<evidence type="ECO:0000313" key="3">
    <source>
        <dbReference type="Proteomes" id="UP001237642"/>
    </source>
</evidence>
<evidence type="ECO:0000313" key="2">
    <source>
        <dbReference type="EMBL" id="KAK1392133.1"/>
    </source>
</evidence>
<dbReference type="EMBL" id="JAUIZM010000003">
    <property type="protein sequence ID" value="KAK1392133.1"/>
    <property type="molecule type" value="Genomic_DNA"/>
</dbReference>
<reference evidence="2" key="2">
    <citation type="submission" date="2023-05" db="EMBL/GenBank/DDBJ databases">
        <authorList>
            <person name="Schelkunov M.I."/>
        </authorList>
    </citation>
    <scope>NUCLEOTIDE SEQUENCE</scope>
    <source>
        <strain evidence="2">Hsosn_3</strain>
        <tissue evidence="2">Leaf</tissue>
    </source>
</reference>
<dbReference type="AlphaFoldDB" id="A0AAD8N276"/>
<evidence type="ECO:0000256" key="1">
    <source>
        <dbReference type="SAM" id="MobiDB-lite"/>
    </source>
</evidence>
<protein>
    <submittedName>
        <fullName evidence="2">Uncharacterized protein</fullName>
    </submittedName>
</protein>
<feature type="compositionally biased region" description="Polar residues" evidence="1">
    <location>
        <begin position="104"/>
        <end position="116"/>
    </location>
</feature>
<gene>
    <name evidence="2" type="ORF">POM88_011189</name>
</gene>
<organism evidence="2 3">
    <name type="scientific">Heracleum sosnowskyi</name>
    <dbReference type="NCBI Taxonomy" id="360622"/>
    <lineage>
        <taxon>Eukaryota</taxon>
        <taxon>Viridiplantae</taxon>
        <taxon>Streptophyta</taxon>
        <taxon>Embryophyta</taxon>
        <taxon>Tracheophyta</taxon>
        <taxon>Spermatophyta</taxon>
        <taxon>Magnoliopsida</taxon>
        <taxon>eudicotyledons</taxon>
        <taxon>Gunneridae</taxon>
        <taxon>Pentapetalae</taxon>
        <taxon>asterids</taxon>
        <taxon>campanulids</taxon>
        <taxon>Apiales</taxon>
        <taxon>Apiaceae</taxon>
        <taxon>Apioideae</taxon>
        <taxon>apioid superclade</taxon>
        <taxon>Tordylieae</taxon>
        <taxon>Tordyliinae</taxon>
        <taxon>Heracleum</taxon>
    </lineage>
</organism>
<feature type="region of interest" description="Disordered" evidence="1">
    <location>
        <begin position="89"/>
        <end position="116"/>
    </location>
</feature>
<reference evidence="2" key="1">
    <citation type="submission" date="2023-02" db="EMBL/GenBank/DDBJ databases">
        <title>Genome of toxic invasive species Heracleum sosnowskyi carries increased number of genes despite the absence of recent whole-genome duplications.</title>
        <authorList>
            <person name="Schelkunov M."/>
            <person name="Shtratnikova V."/>
            <person name="Makarenko M."/>
            <person name="Klepikova A."/>
            <person name="Omelchenko D."/>
            <person name="Novikova G."/>
            <person name="Obukhova E."/>
            <person name="Bogdanov V."/>
            <person name="Penin A."/>
            <person name="Logacheva M."/>
        </authorList>
    </citation>
    <scope>NUCLEOTIDE SEQUENCE</scope>
    <source>
        <strain evidence="2">Hsosn_3</strain>
        <tissue evidence="2">Leaf</tissue>
    </source>
</reference>
<comment type="caution">
    <text evidence="2">The sequence shown here is derived from an EMBL/GenBank/DDBJ whole genome shotgun (WGS) entry which is preliminary data.</text>
</comment>
<accession>A0AAD8N276</accession>
<proteinExistence type="predicted"/>